<dbReference type="RefSeq" id="WP_014806344.1">
    <property type="nucleotide sequence ID" value="NZ_FSQZ01000001.1"/>
</dbReference>
<dbReference type="InterPro" id="IPR016098">
    <property type="entry name" value="CAP/MinC_C"/>
</dbReference>
<dbReference type="HAMAP" id="MF_00267">
    <property type="entry name" value="MinC"/>
    <property type="match status" value="1"/>
</dbReference>
<keyword evidence="7" id="KW-1185">Reference proteome</keyword>
<dbReference type="PANTHER" id="PTHR34108">
    <property type="entry name" value="SEPTUM SITE-DETERMINING PROTEIN MINC"/>
    <property type="match status" value="1"/>
</dbReference>
<comment type="subunit">
    <text evidence="4">Interacts with MinD and FtsZ.</text>
</comment>
<evidence type="ECO:0000256" key="2">
    <source>
        <dbReference type="ARBA" id="ARBA00023210"/>
    </source>
</evidence>
<dbReference type="InterPro" id="IPR036145">
    <property type="entry name" value="MinC_C_sf"/>
</dbReference>
<dbReference type="SUPFAM" id="SSF63848">
    <property type="entry name" value="Cell-division inhibitor MinC, C-terminal domain"/>
    <property type="match status" value="1"/>
</dbReference>
<proteinExistence type="inferred from homology"/>
<evidence type="ECO:0000256" key="4">
    <source>
        <dbReference type="HAMAP-Rule" id="MF_00267"/>
    </source>
</evidence>
<dbReference type="Proteomes" id="UP000185093">
    <property type="component" value="Unassembled WGS sequence"/>
</dbReference>
<keyword evidence="2 4" id="KW-0717">Septation</keyword>
<evidence type="ECO:0000256" key="1">
    <source>
        <dbReference type="ARBA" id="ARBA00022618"/>
    </source>
</evidence>
<dbReference type="InterPro" id="IPR005526">
    <property type="entry name" value="Septum_form_inhib_MinC_C"/>
</dbReference>
<keyword evidence="3 4" id="KW-0131">Cell cycle</keyword>
<dbReference type="NCBIfam" id="TIGR01222">
    <property type="entry name" value="minC"/>
    <property type="match status" value="1"/>
</dbReference>
<comment type="function">
    <text evidence="4">Cell division inhibitor that blocks the formation of polar Z ring septums. Rapidly oscillates between the poles of the cell to destabilize FtsZ filaments that have formed before they mature into polar Z rings. Prevents FtsZ polymerization.</text>
</comment>
<dbReference type="Pfam" id="PF03775">
    <property type="entry name" value="MinC_C"/>
    <property type="match status" value="1"/>
</dbReference>
<dbReference type="InterPro" id="IPR013033">
    <property type="entry name" value="MinC"/>
</dbReference>
<dbReference type="Gene3D" id="2.160.20.70">
    <property type="match status" value="1"/>
</dbReference>
<dbReference type="PANTHER" id="PTHR34108:SF1">
    <property type="entry name" value="SEPTUM SITE-DETERMINING PROTEIN MINC"/>
    <property type="match status" value="1"/>
</dbReference>
<keyword evidence="1 4" id="KW-0132">Cell division</keyword>
<sequence length="214" mass="24203">MESHIILKGTKEGVRCVIPEDKDIMELERMCDEVLKDIGHILRDGTLIVDLQGRESKEEEISFILKKLVWPSGATKTIWRSYDTYTRKVLRAAGFNIEEQRSGASLQNSRGLFICKSIRSGQKVEHDSDIFIVGNVNDGSEVLASGNIWIWGKLQGVAHAGCQGDEEAHILARVFESNQIRIGKLYSSIERNNSYWGKSVLIYAEENMLVFKEI</sequence>
<feature type="domain" description="Septum formation inhibitor MinC C-terminal" evidence="5">
    <location>
        <begin position="114"/>
        <end position="211"/>
    </location>
</feature>
<protein>
    <recommendedName>
        <fullName evidence="4">Probable septum site-determining protein MinC</fullName>
    </recommendedName>
</protein>
<reference evidence="6 7" key="1">
    <citation type="submission" date="2016-11" db="EMBL/GenBank/DDBJ databases">
        <authorList>
            <person name="Varghese N."/>
            <person name="Submissions S."/>
        </authorList>
    </citation>
    <scope>NUCLEOTIDE SEQUENCE [LARGE SCALE GENOMIC DNA]</scope>
    <source>
        <strain evidence="6 7">DSM 20664</strain>
    </source>
</reference>
<evidence type="ECO:0000259" key="5">
    <source>
        <dbReference type="Pfam" id="PF03775"/>
    </source>
</evidence>
<organism evidence="6 7">
    <name type="scientific">Acetomicrobium flavidum</name>
    <dbReference type="NCBI Taxonomy" id="49896"/>
    <lineage>
        <taxon>Bacteria</taxon>
        <taxon>Thermotogati</taxon>
        <taxon>Synergistota</taxon>
        <taxon>Synergistia</taxon>
        <taxon>Synergistales</taxon>
        <taxon>Acetomicrobiaceae</taxon>
        <taxon>Acetomicrobium</taxon>
    </lineage>
</organism>
<gene>
    <name evidence="4" type="primary">minC</name>
    <name evidence="6" type="ORF">SAMN05444368_0658</name>
</gene>
<comment type="similarity">
    <text evidence="4">Belongs to the MinC family.</text>
</comment>
<comment type="caution">
    <text evidence="6">The sequence shown here is derived from an EMBL/GenBank/DDBJ whole genome shotgun (WGS) entry which is preliminary data.</text>
</comment>
<evidence type="ECO:0000313" key="7">
    <source>
        <dbReference type="Proteomes" id="UP000185093"/>
    </source>
</evidence>
<dbReference type="EMBL" id="FSQZ01000001">
    <property type="protein sequence ID" value="SIN64727.1"/>
    <property type="molecule type" value="Genomic_DNA"/>
</dbReference>
<name>A0ABY1JC00_9BACT</name>
<evidence type="ECO:0000313" key="6">
    <source>
        <dbReference type="EMBL" id="SIN64727.1"/>
    </source>
</evidence>
<accession>A0ABY1JC00</accession>
<evidence type="ECO:0000256" key="3">
    <source>
        <dbReference type="ARBA" id="ARBA00023306"/>
    </source>
</evidence>